<evidence type="ECO:0000313" key="1">
    <source>
        <dbReference type="EMBL" id="GAC81761.1"/>
    </source>
</evidence>
<dbReference type="STRING" id="410332.SAMN04488550_2570"/>
<accession>M3TJV7</accession>
<gene>
    <name evidence="1" type="ORF">GM1_044_00090</name>
</gene>
<reference evidence="1 2" key="1">
    <citation type="submission" date="2013-02" db="EMBL/GenBank/DDBJ databases">
        <title>Whole genome shotgun sequence of Gordonia malaquae NBRC 108250.</title>
        <authorList>
            <person name="Yoshida I."/>
            <person name="Hosoyama A."/>
            <person name="Tsuchikane K."/>
            <person name="Ando Y."/>
            <person name="Baba S."/>
            <person name="Ohji S."/>
            <person name="Hamada M."/>
            <person name="Tamura T."/>
            <person name="Yamazoe A."/>
            <person name="Yamazaki S."/>
            <person name="Fujita N."/>
        </authorList>
    </citation>
    <scope>NUCLEOTIDE SEQUENCE [LARGE SCALE GENOMIC DNA]</scope>
    <source>
        <strain evidence="1 2">NBRC 108250</strain>
    </source>
</reference>
<dbReference type="PANTHER" id="PTHR41913:SF1">
    <property type="entry name" value="DUF1684 DOMAIN-CONTAINING PROTEIN"/>
    <property type="match status" value="1"/>
</dbReference>
<dbReference type="AlphaFoldDB" id="M3TJV7"/>
<comment type="caution">
    <text evidence="1">The sequence shown here is derived from an EMBL/GenBank/DDBJ whole genome shotgun (WGS) entry which is preliminary data.</text>
</comment>
<keyword evidence="2" id="KW-1185">Reference proteome</keyword>
<dbReference type="OrthoDB" id="5493262at2"/>
<name>M3TJV7_GORML</name>
<dbReference type="RefSeq" id="WP_008381768.1">
    <property type="nucleotide sequence ID" value="NZ_BAOP01000044.1"/>
</dbReference>
<dbReference type="EMBL" id="BAOP01000044">
    <property type="protein sequence ID" value="GAC81761.1"/>
    <property type="molecule type" value="Genomic_DNA"/>
</dbReference>
<evidence type="ECO:0000313" key="2">
    <source>
        <dbReference type="Proteomes" id="UP000035009"/>
    </source>
</evidence>
<sequence length="265" mass="28687">MTQTVSTPDRFASDWEEWHDSRERTLKDPLGWLSINRLEWLDSEAQLFEGLPGTWWTDGETAHVTASDHETFADQTFTLHPTGAGEVVELAGVHVEVARRGAGYLIRIHDPEASTLAAFRGVPAFEPDAAWQITGRFEPYSAPRDIAVGAVAEGLEHVYVSPGDIVLEHDGAAHRLIAFNGHSGGLSILFTDATSGVSTYAANRSLAIDASDDVIQDGGDVLLDFNRATNLPCAFIDFATCPLPPAGNNLPFAVTAGEKTPYERN</sequence>
<protein>
    <recommendedName>
        <fullName evidence="3">DUF1684 domain-containing protein</fullName>
    </recommendedName>
</protein>
<dbReference type="eggNOG" id="COG3358">
    <property type="taxonomic scope" value="Bacteria"/>
</dbReference>
<dbReference type="PANTHER" id="PTHR41913">
    <property type="entry name" value="DUF1684 DOMAIN-CONTAINING PROTEIN"/>
    <property type="match status" value="1"/>
</dbReference>
<organism evidence="1 2">
    <name type="scientific">Gordonia malaquae NBRC 108250</name>
    <dbReference type="NCBI Taxonomy" id="1223542"/>
    <lineage>
        <taxon>Bacteria</taxon>
        <taxon>Bacillati</taxon>
        <taxon>Actinomycetota</taxon>
        <taxon>Actinomycetes</taxon>
        <taxon>Mycobacteriales</taxon>
        <taxon>Gordoniaceae</taxon>
        <taxon>Gordonia</taxon>
    </lineage>
</organism>
<evidence type="ECO:0008006" key="3">
    <source>
        <dbReference type="Google" id="ProtNLM"/>
    </source>
</evidence>
<dbReference type="InterPro" id="IPR012467">
    <property type="entry name" value="DUF1684"/>
</dbReference>
<proteinExistence type="predicted"/>
<dbReference type="Proteomes" id="UP000035009">
    <property type="component" value="Unassembled WGS sequence"/>
</dbReference>
<dbReference type="Pfam" id="PF07920">
    <property type="entry name" value="DUF1684"/>
    <property type="match status" value="1"/>
</dbReference>